<gene>
    <name evidence="1" type="ORF">LPB142_15270</name>
</gene>
<protein>
    <recommendedName>
        <fullName evidence="3">Carboxymuconolactone decarboxylase-like domain-containing protein</fullName>
    </recommendedName>
</protein>
<dbReference type="Proteomes" id="UP000176562">
    <property type="component" value="Chromosome"/>
</dbReference>
<proteinExistence type="predicted"/>
<dbReference type="RefSeq" id="WP_071166879.1">
    <property type="nucleotide sequence ID" value="NZ_CP017781.1"/>
</dbReference>
<keyword evidence="2" id="KW-1185">Reference proteome</keyword>
<reference evidence="1 2" key="1">
    <citation type="submission" date="2016-10" db="EMBL/GenBank/DDBJ databases">
        <title>Rhodobacter sp. LPB0142, isolated from sea water.</title>
        <authorList>
            <person name="Kim E."/>
            <person name="Yi H."/>
        </authorList>
    </citation>
    <scope>NUCLEOTIDE SEQUENCE [LARGE SCALE GENOMIC DNA]</scope>
    <source>
        <strain evidence="1 2">LPB0142</strain>
    </source>
</reference>
<dbReference type="AlphaFoldDB" id="A0A1D9MFB4"/>
<dbReference type="InterPro" id="IPR029032">
    <property type="entry name" value="AhpD-like"/>
</dbReference>
<dbReference type="SUPFAM" id="SSF69118">
    <property type="entry name" value="AhpD-like"/>
    <property type="match status" value="1"/>
</dbReference>
<evidence type="ECO:0008006" key="3">
    <source>
        <dbReference type="Google" id="ProtNLM"/>
    </source>
</evidence>
<organism evidence="1 2">
    <name type="scientific">Rhodobacter xanthinilyticus</name>
    <dbReference type="NCBI Taxonomy" id="1850250"/>
    <lineage>
        <taxon>Bacteria</taxon>
        <taxon>Pseudomonadati</taxon>
        <taxon>Pseudomonadota</taxon>
        <taxon>Alphaproteobacteria</taxon>
        <taxon>Rhodobacterales</taxon>
        <taxon>Rhodobacter group</taxon>
        <taxon>Rhodobacter</taxon>
    </lineage>
</organism>
<accession>A0A1D9MFB4</accession>
<sequence length="173" mass="18558">MIQWVLQQVLARAEARIGVRLDYARQIARTDLGLMLRYGKIFGFLDPNRKVPAAAYHVARLRGAISADCGTCVEAEINLAKAAGLSPEVIGAALRADHAGLGEDLAAVARLADAVVRDRVDAPEDRERVRRAFGEAGLIELSYAMTGAALLPGVKRAMGYATVCSLDTLRKLA</sequence>
<dbReference type="EMBL" id="CP017781">
    <property type="protein sequence ID" value="AOZ70526.1"/>
    <property type="molecule type" value="Genomic_DNA"/>
</dbReference>
<dbReference type="Gene3D" id="1.20.1290.10">
    <property type="entry name" value="AhpD-like"/>
    <property type="match status" value="1"/>
</dbReference>
<evidence type="ECO:0000313" key="2">
    <source>
        <dbReference type="Proteomes" id="UP000176562"/>
    </source>
</evidence>
<dbReference type="STRING" id="1850250.LPB142_15270"/>
<evidence type="ECO:0000313" key="1">
    <source>
        <dbReference type="EMBL" id="AOZ70526.1"/>
    </source>
</evidence>
<name>A0A1D9MFB4_9RHOB</name>
<dbReference type="KEGG" id="rhp:LPB142_15270"/>